<dbReference type="PROSITE" id="PS50097">
    <property type="entry name" value="BTB"/>
    <property type="match status" value="1"/>
</dbReference>
<sequence length="414" mass="47661">MVEQLQSFAGENEADVHFLVGQDEEEKELISAHKLILSSSSEVFDAMFRFDAQNAKNGKTMLRFIYSADLSQLNGQNAIAVLYAAKKYNVIGLIRACLDFPIGQLQNVFFAFAETHFLGENSLLCDILSRDQLLIAGEFVIWEAALRWADEKCRQNGTKCSAQNRRAMLGPALYKIRFPCIFETDFSTQIVPSGLLTESEVSSILQWHRSRPKPTCRTLPSAPCRPLQFVAKFPTTKRNYECRATFRQKIDNFAELTRQIAGDSKRSFDSVEIRGCDTDSKIFSDREMFFETTFRICSQNDEKNYRMEKCSSIFYNNNFLIVSEREVFIETTFRICSQKDEKNDHVKKGFSIFYNVKPFGIKQLWDPDLGWYKAEEDTLILEFRLVVRVSTAEEMAQKALSYGTHFLPLIRSSR</sequence>
<evidence type="ECO:0000313" key="2">
    <source>
        <dbReference type="EMBL" id="KAL3117731.1"/>
    </source>
</evidence>
<dbReference type="Pfam" id="PF00651">
    <property type="entry name" value="BTB"/>
    <property type="match status" value="1"/>
</dbReference>
<gene>
    <name evidence="2" type="ORF">niasHT_000907</name>
</gene>
<organism evidence="2 3">
    <name type="scientific">Heterodera trifolii</name>
    <dbReference type="NCBI Taxonomy" id="157864"/>
    <lineage>
        <taxon>Eukaryota</taxon>
        <taxon>Metazoa</taxon>
        <taxon>Ecdysozoa</taxon>
        <taxon>Nematoda</taxon>
        <taxon>Chromadorea</taxon>
        <taxon>Rhabditida</taxon>
        <taxon>Tylenchina</taxon>
        <taxon>Tylenchomorpha</taxon>
        <taxon>Tylenchoidea</taxon>
        <taxon>Heteroderidae</taxon>
        <taxon>Heteroderinae</taxon>
        <taxon>Heterodera</taxon>
    </lineage>
</organism>
<dbReference type="AlphaFoldDB" id="A0ABD2LRJ6"/>
<proteinExistence type="predicted"/>
<dbReference type="InterPro" id="IPR011333">
    <property type="entry name" value="SKP1/BTB/POZ_sf"/>
</dbReference>
<dbReference type="SUPFAM" id="SSF54695">
    <property type="entry name" value="POZ domain"/>
    <property type="match status" value="1"/>
</dbReference>
<name>A0ABD2LRJ6_9BILA</name>
<reference evidence="2 3" key="1">
    <citation type="submission" date="2024-10" db="EMBL/GenBank/DDBJ databases">
        <authorList>
            <person name="Kim D."/>
        </authorList>
    </citation>
    <scope>NUCLEOTIDE SEQUENCE [LARGE SCALE GENOMIC DNA]</scope>
    <source>
        <strain evidence="2">BH-2024</strain>
    </source>
</reference>
<evidence type="ECO:0000259" key="1">
    <source>
        <dbReference type="PROSITE" id="PS50097"/>
    </source>
</evidence>
<dbReference type="EMBL" id="JBICBT010000309">
    <property type="protein sequence ID" value="KAL3117731.1"/>
    <property type="molecule type" value="Genomic_DNA"/>
</dbReference>
<protein>
    <recommendedName>
        <fullName evidence="1">BTB domain-containing protein</fullName>
    </recommendedName>
</protein>
<dbReference type="InterPro" id="IPR000210">
    <property type="entry name" value="BTB/POZ_dom"/>
</dbReference>
<evidence type="ECO:0000313" key="3">
    <source>
        <dbReference type="Proteomes" id="UP001620626"/>
    </source>
</evidence>
<comment type="caution">
    <text evidence="2">The sequence shown here is derived from an EMBL/GenBank/DDBJ whole genome shotgun (WGS) entry which is preliminary data.</text>
</comment>
<dbReference type="PANTHER" id="PTHR45774:SF3">
    <property type="entry name" value="BTB (POZ) DOMAIN-CONTAINING 2B-RELATED"/>
    <property type="match status" value="1"/>
</dbReference>
<dbReference type="Gene3D" id="3.30.710.10">
    <property type="entry name" value="Potassium Channel Kv1.1, Chain A"/>
    <property type="match status" value="1"/>
</dbReference>
<dbReference type="SMART" id="SM00225">
    <property type="entry name" value="BTB"/>
    <property type="match status" value="1"/>
</dbReference>
<accession>A0ABD2LRJ6</accession>
<feature type="domain" description="BTB" evidence="1">
    <location>
        <begin position="14"/>
        <end position="74"/>
    </location>
</feature>
<keyword evidence="3" id="KW-1185">Reference proteome</keyword>
<dbReference type="PANTHER" id="PTHR45774">
    <property type="entry name" value="BTB/POZ DOMAIN-CONTAINING"/>
    <property type="match status" value="1"/>
</dbReference>
<dbReference type="Gene3D" id="1.25.40.420">
    <property type="match status" value="1"/>
</dbReference>
<dbReference type="Proteomes" id="UP001620626">
    <property type="component" value="Unassembled WGS sequence"/>
</dbReference>